<organism evidence="3 4">
    <name type="scientific">Nothoprocta ornata</name>
    <dbReference type="NCBI Taxonomy" id="83376"/>
    <lineage>
        <taxon>Eukaryota</taxon>
        <taxon>Metazoa</taxon>
        <taxon>Chordata</taxon>
        <taxon>Craniata</taxon>
        <taxon>Vertebrata</taxon>
        <taxon>Euteleostomi</taxon>
        <taxon>Archelosauria</taxon>
        <taxon>Archosauria</taxon>
        <taxon>Dinosauria</taxon>
        <taxon>Saurischia</taxon>
        <taxon>Theropoda</taxon>
        <taxon>Coelurosauria</taxon>
        <taxon>Aves</taxon>
        <taxon>Palaeognathae</taxon>
        <taxon>Tinamiformes</taxon>
        <taxon>Tinamidae</taxon>
        <taxon>Nothoprocta</taxon>
    </lineage>
</organism>
<gene>
    <name evidence="3" type="primary">Lrrc20</name>
    <name evidence="3" type="ORF">NOTORN_R12601</name>
</gene>
<evidence type="ECO:0000256" key="2">
    <source>
        <dbReference type="ARBA" id="ARBA00022737"/>
    </source>
</evidence>
<dbReference type="Pfam" id="PF13855">
    <property type="entry name" value="LRR_8"/>
    <property type="match status" value="1"/>
</dbReference>
<dbReference type="Pfam" id="PF00560">
    <property type="entry name" value="LRR_1"/>
    <property type="match status" value="1"/>
</dbReference>
<evidence type="ECO:0000256" key="1">
    <source>
        <dbReference type="ARBA" id="ARBA00022614"/>
    </source>
</evidence>
<dbReference type="InterPro" id="IPR032675">
    <property type="entry name" value="LRR_dom_sf"/>
</dbReference>
<evidence type="ECO:0000313" key="3">
    <source>
        <dbReference type="EMBL" id="NWY05540.1"/>
    </source>
</evidence>
<feature type="non-terminal residue" evidence="3">
    <location>
        <position position="132"/>
    </location>
</feature>
<keyword evidence="2" id="KW-0677">Repeat</keyword>
<proteinExistence type="predicted"/>
<dbReference type="AlphaFoldDB" id="A0A7K7BC38"/>
<reference evidence="3 4" key="1">
    <citation type="submission" date="2019-09" db="EMBL/GenBank/DDBJ databases">
        <title>Bird 10,000 Genomes (B10K) Project - Family phase.</title>
        <authorList>
            <person name="Zhang G."/>
        </authorList>
    </citation>
    <scope>NUCLEOTIDE SEQUENCE [LARGE SCALE GENOMIC DNA]</scope>
    <source>
        <strain evidence="3">B10K-MSB-03</strain>
    </source>
</reference>
<evidence type="ECO:0000313" key="4">
    <source>
        <dbReference type="Proteomes" id="UP000531938"/>
    </source>
</evidence>
<dbReference type="SUPFAM" id="SSF52058">
    <property type="entry name" value="L domain-like"/>
    <property type="match status" value="1"/>
</dbReference>
<dbReference type="PANTHER" id="PTHR48051">
    <property type="match status" value="1"/>
</dbReference>
<sequence>MHRMGEAVARVARRVNDTVENQLDTLDLSGCSLVAFPEGVCKAARRAAHAVRRLSLANNELRALAGCLAATFAQLRELDLEGNLLQRLPEELRRLQQLRVINLARNRFRSFPAPLAALGALHTVRLEHNGIA</sequence>
<name>A0A7K7BC38_9AVES</name>
<keyword evidence="1" id="KW-0433">Leucine-rich repeat</keyword>
<comment type="caution">
    <text evidence="3">The sequence shown here is derived from an EMBL/GenBank/DDBJ whole genome shotgun (WGS) entry which is preliminary data.</text>
</comment>
<dbReference type="PANTHER" id="PTHR48051:SF1">
    <property type="entry name" value="RAS SUPPRESSOR PROTEIN 1"/>
    <property type="match status" value="1"/>
</dbReference>
<dbReference type="Proteomes" id="UP000531938">
    <property type="component" value="Unassembled WGS sequence"/>
</dbReference>
<dbReference type="InterPro" id="IPR050216">
    <property type="entry name" value="LRR_domain-containing"/>
</dbReference>
<dbReference type="Gene3D" id="3.80.10.10">
    <property type="entry name" value="Ribonuclease Inhibitor"/>
    <property type="match status" value="1"/>
</dbReference>
<dbReference type="PROSITE" id="PS51450">
    <property type="entry name" value="LRR"/>
    <property type="match status" value="1"/>
</dbReference>
<keyword evidence="4" id="KW-1185">Reference proteome</keyword>
<dbReference type="GO" id="GO:0005737">
    <property type="term" value="C:cytoplasm"/>
    <property type="evidence" value="ECO:0007669"/>
    <property type="project" value="TreeGrafter"/>
</dbReference>
<feature type="non-terminal residue" evidence="3">
    <location>
        <position position="1"/>
    </location>
</feature>
<dbReference type="EMBL" id="VZSH01000251">
    <property type="protein sequence ID" value="NWY05540.1"/>
    <property type="molecule type" value="Genomic_DNA"/>
</dbReference>
<protein>
    <submittedName>
        <fullName evidence="3">LRC20 protein</fullName>
    </submittedName>
</protein>
<accession>A0A7K7BC38</accession>
<dbReference type="InterPro" id="IPR001611">
    <property type="entry name" value="Leu-rich_rpt"/>
</dbReference>